<evidence type="ECO:0000313" key="13">
    <source>
        <dbReference type="EMBL" id="KAK4004326.1"/>
    </source>
</evidence>
<dbReference type="InterPro" id="IPR019775">
    <property type="entry name" value="WD40_repeat_CS"/>
</dbReference>
<dbReference type="Gene3D" id="2.130.10.10">
    <property type="entry name" value="YVTN repeat-like/Quinoprotein amine dehydrogenase"/>
    <property type="match status" value="2"/>
</dbReference>
<dbReference type="SMART" id="SM00320">
    <property type="entry name" value="WD40"/>
    <property type="match status" value="11"/>
</dbReference>
<dbReference type="InterPro" id="IPR011047">
    <property type="entry name" value="Quinoprotein_ADH-like_sf"/>
</dbReference>
<keyword evidence="6" id="KW-0677">Repeat</keyword>
<reference evidence="13 14" key="1">
    <citation type="journal article" date="2023" name="Nucleic Acids Res.">
        <title>The hologenome of Daphnia magna reveals possible DNA methylation and microbiome-mediated evolution of the host genome.</title>
        <authorList>
            <person name="Chaturvedi A."/>
            <person name="Li X."/>
            <person name="Dhandapani V."/>
            <person name="Marshall H."/>
            <person name="Kissane S."/>
            <person name="Cuenca-Cambronero M."/>
            <person name="Asole G."/>
            <person name="Calvet F."/>
            <person name="Ruiz-Romero M."/>
            <person name="Marangio P."/>
            <person name="Guigo R."/>
            <person name="Rago D."/>
            <person name="Mirbahai L."/>
            <person name="Eastwood N."/>
            <person name="Colbourne J.K."/>
            <person name="Zhou J."/>
            <person name="Mallon E."/>
            <person name="Orsini L."/>
        </authorList>
    </citation>
    <scope>NUCLEOTIDE SEQUENCE [LARGE SCALE GENOMIC DNA]</scope>
    <source>
        <strain evidence="13">LRV0_1</strain>
    </source>
</reference>
<dbReference type="PROSITE" id="PS50082">
    <property type="entry name" value="WD_REPEATS_2"/>
    <property type="match status" value="3"/>
</dbReference>
<evidence type="ECO:0000256" key="9">
    <source>
        <dbReference type="SAM" id="Coils"/>
    </source>
</evidence>
<dbReference type="InterPro" id="IPR005108">
    <property type="entry name" value="HELP"/>
</dbReference>
<evidence type="ECO:0000256" key="3">
    <source>
        <dbReference type="ARBA" id="ARBA00022490"/>
    </source>
</evidence>
<comment type="similarity">
    <text evidence="2">Belongs to the WD repeat EMAP family.</text>
</comment>
<dbReference type="Pfam" id="PF23414">
    <property type="entry name" value="Beta-prop_EML_2"/>
    <property type="match status" value="1"/>
</dbReference>
<dbReference type="InterPro" id="IPR055442">
    <property type="entry name" value="Beta-prop_EML-like_2nd"/>
</dbReference>
<dbReference type="CDD" id="cd21931">
    <property type="entry name" value="TD_EMAP-like"/>
    <property type="match status" value="1"/>
</dbReference>
<dbReference type="InterPro" id="IPR055439">
    <property type="entry name" value="Beta-prop_EML_1st"/>
</dbReference>
<dbReference type="PROSITE" id="PS50294">
    <property type="entry name" value="WD_REPEATS_REGION"/>
    <property type="match status" value="3"/>
</dbReference>
<evidence type="ECO:0000256" key="5">
    <source>
        <dbReference type="ARBA" id="ARBA00022701"/>
    </source>
</evidence>
<dbReference type="InterPro" id="IPR001680">
    <property type="entry name" value="WD40_rpt"/>
</dbReference>
<dbReference type="InterPro" id="IPR050630">
    <property type="entry name" value="WD_repeat_EMAP"/>
</dbReference>
<feature type="domain" description="EML-like second beta-propeller" evidence="12">
    <location>
        <begin position="589"/>
        <end position="854"/>
    </location>
</feature>
<keyword evidence="14" id="KW-1185">Reference proteome</keyword>
<dbReference type="Pfam" id="PF23409">
    <property type="entry name" value="Beta-prop_EML"/>
    <property type="match status" value="1"/>
</dbReference>
<feature type="repeat" description="WD" evidence="8">
    <location>
        <begin position="495"/>
        <end position="536"/>
    </location>
</feature>
<dbReference type="InterPro" id="IPR049813">
    <property type="entry name" value="Elp-1-like_TD"/>
</dbReference>
<evidence type="ECO:0000256" key="7">
    <source>
        <dbReference type="ARBA" id="ARBA00023212"/>
    </source>
</evidence>
<keyword evidence="9" id="KW-0175">Coiled coil</keyword>
<keyword evidence="7" id="KW-0206">Cytoskeleton</keyword>
<evidence type="ECO:0000259" key="11">
    <source>
        <dbReference type="Pfam" id="PF23409"/>
    </source>
</evidence>
<accession>A0ABQ9YUJ1</accession>
<feature type="compositionally biased region" description="Polar residues" evidence="10">
    <location>
        <begin position="142"/>
        <end position="153"/>
    </location>
</feature>
<keyword evidence="4 8" id="KW-0853">WD repeat</keyword>
<dbReference type="EMBL" id="JAOYFB010000001">
    <property type="protein sequence ID" value="KAK4004326.1"/>
    <property type="molecule type" value="Genomic_DNA"/>
</dbReference>
<evidence type="ECO:0000256" key="6">
    <source>
        <dbReference type="ARBA" id="ARBA00022737"/>
    </source>
</evidence>
<keyword evidence="3" id="KW-0963">Cytoplasm</keyword>
<sequence length="857" mass="94361">MRIFQSSLGSENVAMENDQDLRDRINSLEKRLDDQNDEMVCLRSTLADALRRIGAIESRRGSSPSKEPVHRRLAQSVSSLTDCNTPNSSQIPRDVSRRQSSSANATIAHSRNSNMSRSNGSLVSECPSSSSASPAPSPSPTSRPQHVQFNSLISDIGHGRTRTPNSSMRTSFVSTPNSLQTAKRWSSTSDFVPTNGLISRKSDSNSLLNLNAKYPVGNMTRTRSAVYSSRNINLYIPSAQREKYSASQTLPLPEAKLKMEWVYGYRGKDCRSNLHLIPTGELVYCIAAIVVLFDAEEHGQRFYLGHTGDVKCLAIHPNKLLIASGQAAGRDPYEGTPHVRIWNSVSLQTLFVLGQGDFGKSVSCVAFSKADGGSMLLIIDESPDQTLSLWEWQKGERGQRIAETRCSSDLVVAVEWNPVPRERFAFVTSGKGHVCFWSLENGTLGRKLGVFESRDKPKYITCLAFADNGDCITGDSNGSLIIWLKGSNVIQKTIRNAHEGPVFCLLTLKDGRLVSGGGKDGQLVLWDLPSYRRTGYITEIPEKYGNVRVAVQGKGSQILVGTTRNCILRGSFDIPFTPLMVGHTEESTGLCVHPSQSQFLSFGYDGRLQLWDTMSRTIIWGKDIRDPIQSACFSPEGQVLVIASTCGKWFVMDSQTRDIYATHMDGTEPVQVVKFSPNGKMLAIGSKDASIYIYQVLDKYRKYYRVGKCVGHTGFVSQMDWACDNLHLQTNSGDCELLYWNTGVCRQITQPSSMRDMEWSSVTCPIGPTSFGVLSEGSEGTDVNSCCASHSRRLLVSGDDGGRLKLFTYPSSQPKSPCHSYQGHSNISCVCFLSDDTRVLSAGGRDSSIIQWTVESS</sequence>
<feature type="compositionally biased region" description="Polar residues" evidence="10">
    <location>
        <begin position="162"/>
        <end position="175"/>
    </location>
</feature>
<name>A0ABQ9YUJ1_9CRUS</name>
<dbReference type="PANTHER" id="PTHR13720">
    <property type="entry name" value="WD-40 REPEAT PROTEIN"/>
    <property type="match status" value="1"/>
</dbReference>
<dbReference type="SUPFAM" id="SSF50998">
    <property type="entry name" value="Quinoprotein alcohol dehydrogenase-like"/>
    <property type="match status" value="2"/>
</dbReference>
<gene>
    <name evidence="13" type="ORF">OUZ56_006065</name>
</gene>
<feature type="compositionally biased region" description="Polar residues" evidence="10">
    <location>
        <begin position="98"/>
        <end position="109"/>
    </location>
</feature>
<feature type="compositionally biased region" description="Polar residues" evidence="10">
    <location>
        <begin position="75"/>
        <end position="91"/>
    </location>
</feature>
<feature type="compositionally biased region" description="Low complexity" evidence="10">
    <location>
        <begin position="110"/>
        <end position="134"/>
    </location>
</feature>
<organism evidence="13 14">
    <name type="scientific">Daphnia magna</name>
    <dbReference type="NCBI Taxonomy" id="35525"/>
    <lineage>
        <taxon>Eukaryota</taxon>
        <taxon>Metazoa</taxon>
        <taxon>Ecdysozoa</taxon>
        <taxon>Arthropoda</taxon>
        <taxon>Crustacea</taxon>
        <taxon>Branchiopoda</taxon>
        <taxon>Diplostraca</taxon>
        <taxon>Cladocera</taxon>
        <taxon>Anomopoda</taxon>
        <taxon>Daphniidae</taxon>
        <taxon>Daphnia</taxon>
    </lineage>
</organism>
<evidence type="ECO:0000313" key="14">
    <source>
        <dbReference type="Proteomes" id="UP001234178"/>
    </source>
</evidence>
<evidence type="ECO:0000256" key="4">
    <source>
        <dbReference type="ARBA" id="ARBA00022574"/>
    </source>
</evidence>
<dbReference type="PROSITE" id="PS00678">
    <property type="entry name" value="WD_REPEATS_1"/>
    <property type="match status" value="1"/>
</dbReference>
<dbReference type="Proteomes" id="UP001234178">
    <property type="component" value="Unassembled WGS sequence"/>
</dbReference>
<feature type="repeat" description="WD" evidence="8">
    <location>
        <begin position="821"/>
        <end position="857"/>
    </location>
</feature>
<evidence type="ECO:0000256" key="8">
    <source>
        <dbReference type="PROSITE-ProRule" id="PRU00221"/>
    </source>
</evidence>
<feature type="region of interest" description="Disordered" evidence="10">
    <location>
        <begin position="57"/>
        <end position="175"/>
    </location>
</feature>
<feature type="domain" description="EML-like first beta-propeller" evidence="11">
    <location>
        <begin position="300"/>
        <end position="570"/>
    </location>
</feature>
<proteinExistence type="inferred from homology"/>
<dbReference type="Pfam" id="PF03451">
    <property type="entry name" value="HELP"/>
    <property type="match status" value="1"/>
</dbReference>
<dbReference type="InterPro" id="IPR015943">
    <property type="entry name" value="WD40/YVTN_repeat-like_dom_sf"/>
</dbReference>
<comment type="caution">
    <text evidence="13">The sequence shown here is derived from an EMBL/GenBank/DDBJ whole genome shotgun (WGS) entry which is preliminary data.</text>
</comment>
<keyword evidence="5" id="KW-0493">Microtubule</keyword>
<feature type="repeat" description="WD" evidence="8">
    <location>
        <begin position="580"/>
        <end position="612"/>
    </location>
</feature>
<evidence type="ECO:0000256" key="2">
    <source>
        <dbReference type="ARBA" id="ARBA00006489"/>
    </source>
</evidence>
<dbReference type="PANTHER" id="PTHR13720:SF50">
    <property type="entry name" value="ECHINODERM MICROTUBULE-ASSOCIATED PROTEIN-LIKE 2"/>
    <property type="match status" value="1"/>
</dbReference>
<protein>
    <recommendedName>
        <fullName evidence="15">Echinoderm microtubule-associated protein 1</fullName>
    </recommendedName>
</protein>
<evidence type="ECO:0008006" key="15">
    <source>
        <dbReference type="Google" id="ProtNLM"/>
    </source>
</evidence>
<evidence type="ECO:0000259" key="12">
    <source>
        <dbReference type="Pfam" id="PF23414"/>
    </source>
</evidence>
<evidence type="ECO:0000256" key="1">
    <source>
        <dbReference type="ARBA" id="ARBA00004245"/>
    </source>
</evidence>
<evidence type="ECO:0000256" key="10">
    <source>
        <dbReference type="SAM" id="MobiDB-lite"/>
    </source>
</evidence>
<comment type="subcellular location">
    <subcellularLocation>
        <location evidence="1">Cytoplasm</location>
        <location evidence="1">Cytoskeleton</location>
    </subcellularLocation>
</comment>
<feature type="coiled-coil region" evidence="9">
    <location>
        <begin position="18"/>
        <end position="52"/>
    </location>
</feature>